<gene>
    <name evidence="2" type="ORF">LVY72_06940</name>
</gene>
<organism evidence="2 3">
    <name type="scientific">Arthrobacter hankyongi</name>
    <dbReference type="NCBI Taxonomy" id="2904801"/>
    <lineage>
        <taxon>Bacteria</taxon>
        <taxon>Bacillati</taxon>
        <taxon>Actinomycetota</taxon>
        <taxon>Actinomycetes</taxon>
        <taxon>Micrococcales</taxon>
        <taxon>Micrococcaceae</taxon>
        <taxon>Arthrobacter</taxon>
    </lineage>
</organism>
<name>A0ABS9L4V2_9MICC</name>
<evidence type="ECO:0000313" key="2">
    <source>
        <dbReference type="EMBL" id="MCG2621651.1"/>
    </source>
</evidence>
<comment type="caution">
    <text evidence="2">The sequence shown here is derived from an EMBL/GenBank/DDBJ whole genome shotgun (WGS) entry which is preliminary data.</text>
</comment>
<feature type="transmembrane region" description="Helical" evidence="1">
    <location>
        <begin position="52"/>
        <end position="70"/>
    </location>
</feature>
<keyword evidence="1" id="KW-0472">Membrane</keyword>
<reference evidence="2" key="1">
    <citation type="submission" date="2022-01" db="EMBL/GenBank/DDBJ databases">
        <authorList>
            <person name="Jo J.-H."/>
            <person name="Im W.-T."/>
        </authorList>
    </citation>
    <scope>NUCLEOTIDE SEQUENCE</scope>
    <source>
        <strain evidence="2">I2-34</strain>
    </source>
</reference>
<evidence type="ECO:0008006" key="4">
    <source>
        <dbReference type="Google" id="ProtNLM"/>
    </source>
</evidence>
<proteinExistence type="predicted"/>
<accession>A0ABS9L4V2</accession>
<keyword evidence="1" id="KW-0812">Transmembrane</keyword>
<sequence>MSVVVSTVGTRSDAVKLVNLYRRLLTWLGVSTALGACAELAMLRHWQGPGQLVPWAVLAVLLLAAAAWLVRRSAATARVLQGTAVLAALGSAFGVYEHVGANLDAGPLSGHYAGKWESMSAVSQLWAAATGSVGASPVLAPGMVGLAGVLLWLAAFRWVPGNRQP</sequence>
<keyword evidence="3" id="KW-1185">Reference proteome</keyword>
<protein>
    <recommendedName>
        <fullName evidence="4">Disulfide bond formation protein B</fullName>
    </recommendedName>
</protein>
<evidence type="ECO:0000256" key="1">
    <source>
        <dbReference type="SAM" id="Phobius"/>
    </source>
</evidence>
<feature type="transmembrane region" description="Helical" evidence="1">
    <location>
        <begin position="24"/>
        <end position="46"/>
    </location>
</feature>
<keyword evidence="1" id="KW-1133">Transmembrane helix</keyword>
<evidence type="ECO:0000313" key="3">
    <source>
        <dbReference type="Proteomes" id="UP001165368"/>
    </source>
</evidence>
<feature type="transmembrane region" description="Helical" evidence="1">
    <location>
        <begin position="77"/>
        <end position="96"/>
    </location>
</feature>
<dbReference type="EMBL" id="JAKLTQ010000003">
    <property type="protein sequence ID" value="MCG2621651.1"/>
    <property type="molecule type" value="Genomic_DNA"/>
</dbReference>
<dbReference type="RefSeq" id="WP_237819071.1">
    <property type="nucleotide sequence ID" value="NZ_JAKLTQ010000003.1"/>
</dbReference>
<feature type="transmembrane region" description="Helical" evidence="1">
    <location>
        <begin position="138"/>
        <end position="159"/>
    </location>
</feature>
<dbReference type="Proteomes" id="UP001165368">
    <property type="component" value="Unassembled WGS sequence"/>
</dbReference>